<keyword evidence="2" id="KW-1185">Reference proteome</keyword>
<dbReference type="Proteomes" id="UP000641954">
    <property type="component" value="Unassembled WGS sequence"/>
</dbReference>
<sequence>MPPEYLLIFELLWSPQLATDSLSASQFAQDYSDLIPI</sequence>
<accession>A0ABR8EMT8</accession>
<name>A0ABR8EMT8_9CYAN</name>
<evidence type="ECO:0000313" key="2">
    <source>
        <dbReference type="Proteomes" id="UP000641954"/>
    </source>
</evidence>
<evidence type="ECO:0000313" key="1">
    <source>
        <dbReference type="EMBL" id="MBD2547986.1"/>
    </source>
</evidence>
<gene>
    <name evidence="1" type="ORF">H6G72_30075</name>
</gene>
<dbReference type="RefSeq" id="WP_190880947.1">
    <property type="nucleotide sequence ID" value="NZ_JACJSK010000125.1"/>
</dbReference>
<organism evidence="1 2">
    <name type="scientific">Planktothricoides raciborskii FACHB-1370</name>
    <dbReference type="NCBI Taxonomy" id="2949576"/>
    <lineage>
        <taxon>Bacteria</taxon>
        <taxon>Bacillati</taxon>
        <taxon>Cyanobacteriota</taxon>
        <taxon>Cyanophyceae</taxon>
        <taxon>Oscillatoriophycideae</taxon>
        <taxon>Oscillatoriales</taxon>
        <taxon>Oscillatoriaceae</taxon>
        <taxon>Planktothricoides</taxon>
    </lineage>
</organism>
<dbReference type="InterPro" id="IPR010903">
    <property type="entry name" value="DUF1517"/>
</dbReference>
<comment type="caution">
    <text evidence="1">The sequence shown here is derived from an EMBL/GenBank/DDBJ whole genome shotgun (WGS) entry which is preliminary data.</text>
</comment>
<protein>
    <submittedName>
        <fullName evidence="1">DUF1517 domain-containing protein</fullName>
    </submittedName>
</protein>
<proteinExistence type="predicted"/>
<dbReference type="Pfam" id="PF07466">
    <property type="entry name" value="DUF1517"/>
    <property type="match status" value="1"/>
</dbReference>
<dbReference type="EMBL" id="JACJSK010000125">
    <property type="protein sequence ID" value="MBD2547986.1"/>
    <property type="molecule type" value="Genomic_DNA"/>
</dbReference>
<reference evidence="1 2" key="1">
    <citation type="journal article" date="2020" name="ISME J.">
        <title>Comparative genomics reveals insights into cyanobacterial evolution and habitat adaptation.</title>
        <authorList>
            <person name="Chen M.Y."/>
            <person name="Teng W.K."/>
            <person name="Zhao L."/>
            <person name="Hu C.X."/>
            <person name="Zhou Y.K."/>
            <person name="Han B.P."/>
            <person name="Song L.R."/>
            <person name="Shu W.S."/>
        </authorList>
    </citation>
    <scope>NUCLEOTIDE SEQUENCE [LARGE SCALE GENOMIC DNA]</scope>
    <source>
        <strain evidence="1 2">FACHB-1370</strain>
    </source>
</reference>